<feature type="compositionally biased region" description="Basic and acidic residues" evidence="1">
    <location>
        <begin position="177"/>
        <end position="193"/>
    </location>
</feature>
<accession>A0A2T7NJ62</accession>
<name>A0A2T7NJ62_POMCA</name>
<comment type="caution">
    <text evidence="2">The sequence shown here is derived from an EMBL/GenBank/DDBJ whole genome shotgun (WGS) entry which is preliminary data.</text>
</comment>
<proteinExistence type="predicted"/>
<feature type="compositionally biased region" description="Acidic residues" evidence="1">
    <location>
        <begin position="233"/>
        <end position="255"/>
    </location>
</feature>
<feature type="compositionally biased region" description="Basic and acidic residues" evidence="1">
    <location>
        <begin position="318"/>
        <end position="338"/>
    </location>
</feature>
<evidence type="ECO:0000313" key="3">
    <source>
        <dbReference type="Proteomes" id="UP000245119"/>
    </source>
</evidence>
<evidence type="ECO:0008006" key="4">
    <source>
        <dbReference type="Google" id="ProtNLM"/>
    </source>
</evidence>
<keyword evidence="3" id="KW-1185">Reference proteome</keyword>
<evidence type="ECO:0000313" key="2">
    <source>
        <dbReference type="EMBL" id="PVD21205.1"/>
    </source>
</evidence>
<gene>
    <name evidence="2" type="ORF">C0Q70_19374</name>
</gene>
<dbReference type="EMBL" id="PZQS01000012">
    <property type="protein sequence ID" value="PVD21205.1"/>
    <property type="molecule type" value="Genomic_DNA"/>
</dbReference>
<feature type="compositionally biased region" description="Acidic residues" evidence="1">
    <location>
        <begin position="194"/>
        <end position="215"/>
    </location>
</feature>
<reference evidence="2 3" key="1">
    <citation type="submission" date="2018-04" db="EMBL/GenBank/DDBJ databases">
        <title>The genome of golden apple snail Pomacea canaliculata provides insight into stress tolerance and invasive adaptation.</title>
        <authorList>
            <person name="Liu C."/>
            <person name="Liu B."/>
            <person name="Ren Y."/>
            <person name="Zhang Y."/>
            <person name="Wang H."/>
            <person name="Li S."/>
            <person name="Jiang F."/>
            <person name="Yin L."/>
            <person name="Zhang G."/>
            <person name="Qian W."/>
            <person name="Fan W."/>
        </authorList>
    </citation>
    <scope>NUCLEOTIDE SEQUENCE [LARGE SCALE GENOMIC DNA]</scope>
    <source>
        <strain evidence="2">SZHN2017</strain>
        <tissue evidence="2">Muscle</tissue>
    </source>
</reference>
<feature type="compositionally biased region" description="Acidic residues" evidence="1">
    <location>
        <begin position="280"/>
        <end position="291"/>
    </location>
</feature>
<organism evidence="2 3">
    <name type="scientific">Pomacea canaliculata</name>
    <name type="common">Golden apple snail</name>
    <dbReference type="NCBI Taxonomy" id="400727"/>
    <lineage>
        <taxon>Eukaryota</taxon>
        <taxon>Metazoa</taxon>
        <taxon>Spiralia</taxon>
        <taxon>Lophotrochozoa</taxon>
        <taxon>Mollusca</taxon>
        <taxon>Gastropoda</taxon>
        <taxon>Caenogastropoda</taxon>
        <taxon>Architaenioglossa</taxon>
        <taxon>Ampullarioidea</taxon>
        <taxon>Ampullariidae</taxon>
        <taxon>Pomacea</taxon>
    </lineage>
</organism>
<feature type="compositionally biased region" description="Basic and acidic residues" evidence="1">
    <location>
        <begin position="150"/>
        <end position="162"/>
    </location>
</feature>
<evidence type="ECO:0000256" key="1">
    <source>
        <dbReference type="SAM" id="MobiDB-lite"/>
    </source>
</evidence>
<feature type="region of interest" description="Disordered" evidence="1">
    <location>
        <begin position="127"/>
        <end position="221"/>
    </location>
</feature>
<feature type="compositionally biased region" description="Polar residues" evidence="1">
    <location>
        <begin position="339"/>
        <end position="356"/>
    </location>
</feature>
<feature type="compositionally biased region" description="Acidic residues" evidence="1">
    <location>
        <begin position="298"/>
        <end position="317"/>
    </location>
</feature>
<feature type="region of interest" description="Disordered" evidence="1">
    <location>
        <begin position="233"/>
        <end position="356"/>
    </location>
</feature>
<protein>
    <recommendedName>
        <fullName evidence="4">SRCR domain-containing protein</fullName>
    </recommendedName>
</protein>
<dbReference type="Proteomes" id="UP000245119">
    <property type="component" value="Linkage Group LG12"/>
</dbReference>
<dbReference type="AlphaFoldDB" id="A0A2T7NJ62"/>
<feature type="compositionally biased region" description="Acidic residues" evidence="1">
    <location>
        <begin position="163"/>
        <end position="173"/>
    </location>
</feature>
<feature type="compositionally biased region" description="Acidic residues" evidence="1">
    <location>
        <begin position="262"/>
        <end position="273"/>
    </location>
</feature>
<sequence>MSFFNDRRPEGWMVGDIKLLSCHLGVSGNQHRTLIIENNNQAAPQPKAPIIKSVCHREEGSLVCERQEPPKPTIIAPPRCVEEPPALNKNNCWTSAGIALLPCSWESQTFAIESCYHLSEMVMESETQENSDTQELYPETPNSPCDCPEEETRTLIIENEKTEQEEEEEEEEACPCKSRDEPKTAEEGEKPETAEEISEAETVEDVSEPETVETIEESHVPEAVEEISELEAIEEISEPEAVEEISEPEAVEEIGEPAAVEEISEPEAVEEIGEPAAVEEISEPEAVEEIGEPAAVEEISEPEAVEEISEPEAVEEISEPKLETVPEYKEPELERPDKSTQTIKKQMVSRGTYTCH</sequence>